<dbReference type="InterPro" id="IPR027417">
    <property type="entry name" value="P-loop_NTPase"/>
</dbReference>
<dbReference type="CDD" id="cd14798">
    <property type="entry name" value="RX-CC_like"/>
    <property type="match status" value="2"/>
</dbReference>
<dbReference type="Gramene" id="OPUNC11G19920.1">
    <property type="protein sequence ID" value="OPUNC11G19920.1"/>
    <property type="gene ID" value="OPUNC11G19920"/>
</dbReference>
<dbReference type="InterPro" id="IPR003591">
    <property type="entry name" value="Leu-rich_rpt_typical-subtyp"/>
</dbReference>
<dbReference type="InterPro" id="IPR032675">
    <property type="entry name" value="LRR_dom_sf"/>
</dbReference>
<feature type="domain" description="Disease resistance protein winged helix" evidence="12">
    <location>
        <begin position="456"/>
        <end position="519"/>
    </location>
</feature>
<dbReference type="EnsemblPlants" id="OPUNC11G19920.1">
    <property type="protein sequence ID" value="OPUNC11G19920.1"/>
    <property type="gene ID" value="OPUNC11G19920"/>
</dbReference>
<dbReference type="eggNOG" id="KOG4658">
    <property type="taxonomic scope" value="Eukaryota"/>
</dbReference>
<dbReference type="GO" id="GO:0002758">
    <property type="term" value="P:innate immune response-activating signaling pathway"/>
    <property type="evidence" value="ECO:0007669"/>
    <property type="project" value="UniProtKB-ARBA"/>
</dbReference>
<dbReference type="InterPro" id="IPR058922">
    <property type="entry name" value="WHD_DRP"/>
</dbReference>
<feature type="domain" description="NB-ARC" evidence="10">
    <location>
        <begin position="2099"/>
        <end position="2258"/>
    </location>
</feature>
<dbReference type="PANTHER" id="PTHR36766:SF36">
    <property type="entry name" value="AAA+ ATPASE DOMAIN-CONTAINING PROTEIN"/>
    <property type="match status" value="1"/>
</dbReference>
<keyword evidence="8" id="KW-1133">Transmembrane helix</keyword>
<feature type="chain" id="PRO_5002367648" description="Disease resistance protein RPM1" evidence="9">
    <location>
        <begin position="19"/>
        <end position="2999"/>
    </location>
</feature>
<feature type="domain" description="Disease resistance protein winged helix" evidence="12">
    <location>
        <begin position="2344"/>
        <end position="2408"/>
    </location>
</feature>
<evidence type="ECO:0000256" key="8">
    <source>
        <dbReference type="SAM" id="Phobius"/>
    </source>
</evidence>
<dbReference type="PANTHER" id="PTHR36766">
    <property type="entry name" value="PLANT BROAD-SPECTRUM MILDEW RESISTANCE PROTEIN RPW8"/>
    <property type="match status" value="1"/>
</dbReference>
<evidence type="ECO:0000259" key="11">
    <source>
        <dbReference type="Pfam" id="PF18052"/>
    </source>
</evidence>
<feature type="transmembrane region" description="Helical" evidence="8">
    <location>
        <begin position="904"/>
        <end position="927"/>
    </location>
</feature>
<feature type="domain" description="Disease resistance N-terminal" evidence="11">
    <location>
        <begin position="928"/>
        <end position="1004"/>
    </location>
</feature>
<dbReference type="GO" id="GO:0005524">
    <property type="term" value="F:ATP binding"/>
    <property type="evidence" value="ECO:0007669"/>
    <property type="project" value="UniProtKB-KW"/>
</dbReference>
<keyword evidence="8" id="KW-0812">Transmembrane</keyword>
<proteinExistence type="inferred from homology"/>
<evidence type="ECO:0000256" key="6">
    <source>
        <dbReference type="ARBA" id="ARBA00022840"/>
    </source>
</evidence>
<name>A0A0E0MID3_ORYPU</name>
<dbReference type="InterPro" id="IPR038005">
    <property type="entry name" value="RX-like_CC"/>
</dbReference>
<keyword evidence="4" id="KW-0547">Nucleotide-binding</keyword>
<dbReference type="HOGENOM" id="CLU_226108_0_0_1"/>
<keyword evidence="15" id="KW-1185">Reference proteome</keyword>
<dbReference type="InterPro" id="IPR036388">
    <property type="entry name" value="WH-like_DNA-bd_sf"/>
</dbReference>
<dbReference type="Gene3D" id="1.20.5.4130">
    <property type="match status" value="3"/>
</dbReference>
<dbReference type="GO" id="GO:0009626">
    <property type="term" value="P:plant-type hypersensitive response"/>
    <property type="evidence" value="ECO:0007669"/>
    <property type="project" value="UniProtKB-ARBA"/>
</dbReference>
<evidence type="ECO:0000256" key="9">
    <source>
        <dbReference type="SAM" id="SignalP"/>
    </source>
</evidence>
<reference evidence="14" key="1">
    <citation type="submission" date="2015-04" db="UniProtKB">
        <authorList>
            <consortium name="EnsemblPlants"/>
        </authorList>
    </citation>
    <scope>IDENTIFICATION</scope>
</reference>
<organism evidence="14">
    <name type="scientific">Oryza punctata</name>
    <name type="common">Red rice</name>
    <dbReference type="NCBI Taxonomy" id="4537"/>
    <lineage>
        <taxon>Eukaryota</taxon>
        <taxon>Viridiplantae</taxon>
        <taxon>Streptophyta</taxon>
        <taxon>Embryophyta</taxon>
        <taxon>Tracheophyta</taxon>
        <taxon>Spermatophyta</taxon>
        <taxon>Magnoliopsida</taxon>
        <taxon>Liliopsida</taxon>
        <taxon>Poales</taxon>
        <taxon>Poaceae</taxon>
        <taxon>BOP clade</taxon>
        <taxon>Oryzoideae</taxon>
        <taxon>Oryzeae</taxon>
        <taxon>Oryzinae</taxon>
        <taxon>Oryza</taxon>
    </lineage>
</organism>
<dbReference type="Gene3D" id="3.40.50.300">
    <property type="entry name" value="P-loop containing nucleotide triphosphate hydrolases"/>
    <property type="match status" value="3"/>
</dbReference>
<dbReference type="SUPFAM" id="SSF52047">
    <property type="entry name" value="RNI-like"/>
    <property type="match status" value="1"/>
</dbReference>
<evidence type="ECO:0000313" key="14">
    <source>
        <dbReference type="EnsemblPlants" id="OPUNC11G19920.1"/>
    </source>
</evidence>
<dbReference type="Gene3D" id="3.80.10.10">
    <property type="entry name" value="Ribonuclease Inhibitor"/>
    <property type="match status" value="4"/>
</dbReference>
<keyword evidence="6" id="KW-0067">ATP-binding</keyword>
<sequence length="2999" mass="339941">MAEAVILLVLKKIGVALGKEAIKQSASYFKTFVTQLTQLQGSMGRVRTELRLMLEFLSRMDVRNRKNRMYEIWVEEMRVQVHVIEDIVDDYLHLIGHKPDTGWGTYLKKGLKRPNVLISLNRIASSINDAETNLVHLFQAKRRWVSMADKGDTNGESSSYIVESSQHLANISRSLSEEDLVGVDENRKRLSDWLLGRAQVSQGLGPPQLAGDEMERKVIMLYGMGGLGKTTLAGNVYKNNKKNFQCHAWVNISQTYSIKDVLKCLINQLYEQAIIHTRNIDNMDTGHLQAELRDFLMVRKYLIVLDDVWTLEAVHELLGTFASNQKGSRVVVTTRVRDVATRASQGRTIILEELSEEKSLELFNKTIFPTDRCPENLIEVSKDIVKRCKGVPLAIVSIGKLLFVRDKSEVVFRRIYKQLDWEISNNPCLEPIRNILNFSYIYLPAHLKSCFLYCGLFPEGYRFRRKKVVRWWIAEGFVQDRGGNIIQELVEMGMLQVVKCNSFGRIKTFIVHDMKRELAVNLCRRECFGVAYSGKDRHGECVEEMDEPRMVIHNLDGDIVQAISGARHLRSVIALDKKMSLSLIPENTRYMSVLELSGLPIDKAYEAPRSIEKLSHLLTLDLFESEIQELQRGIVNLKKLRHLFVGEVNDRYGRELRWCNGVRIPKGLEKKLRELQTMQAMEAYDEGSVRILGEMRQMRSLRVCNVRRDYCKALYESLRRMEFLTYLDIIASDEGEMLKLRGRLAQIGMLAVAEEEGQKKQLRSGELQESPLPSLSRFSSLTDLNLTRAYHGHKLVFRHGWFPSLDKLALRDMPNLRQLDIQQGAIEKLKRLILVNLIGMIDVPRDIQHLSLSLLSFLEITRDFLEAARQCNTISNLFFLPLFLRYLLHVQLVFIILPKFIILIIRLIIFIYLHLLWIASAIIIFGAHKLSHVAQDELTLLLGVSGEIASLHERLRSLNDYLADAERRRITDQSVQGWVRKLKDVMYDATDILDLCHLKAMQGGGGSSSSDVGCLDSLLFCLRNPLFAHDIGSRIKALNARLDAICKSAAAFSFLKLEAYEDMAAPRRSSAAADHVNEVELLRAAIKSAGSDARESNKSLLVPALVDAIRDKRFFLVLDDVWSDRAWSGLLKAPFSHGAAGSRVLLTTRHDAVARGMQAAHPFHHVDKLCPDDAWSLLKKQVVSSEVEEVEIDETLKDIGMEIIDKCGGLPLAVKVMGGLLCKKEKRRADWEKVLHDSIWSVPQMPDELNYAIYLSYQDLHPCLKQCFLHYSLLPKNVDFFIDTVISMWISEGFLHGETDDLEQLGEECYKELIYRNLIEPDAEYAGEWVSTMHDVVRSFAQHLARDEALVVSSRDEIGRGALKSHKFLRLSVETDDLQPDDEFGWKIIQGQKSLRTLILVGELKINPGDSLITLSSLRTLHIENANCTSTLVESLHQLKHLRYISLKCGDITRLPENIGKMRFLQYLGLVCENLDRLPNSIVKLGQLRYLDLSGTSISSIPRGFCGLTSLRTLYGFPTQADGDWCSLQELGPLAQLSVLGLSNLENVPAISFAAEARLGEKAHLSYLILECSSRLGEDGLVEDEKGVPAEEQRQIEEVFNALTPPLRIESIEINGHFGEQLPRWMMSRVAGAYERLSMVIMDDLACCSQLPDGLCRLPSLHYFQLTRAPAIKRVGPEFLTTQPSSSQLRHAHAFPRLKKMNLIGMVEWEEWEWDQQLNSVQAMPALEELLLENCKLRRLPPGLSSQATALTSMYLRNIQQLNSVESFASLVKLEVYDNPDLESITSLNRLQKLVIDGCPKMRTLEGAPELLRLELKDLDMEELPGYLLQGVSPRHLVLDCSLELLTTISTGESGPEWSKLNRVQHVKAYADQGDNERRWHVLYTRDPYSFETNIGISSSSSYGGSPSMEARRPSTLAPDAAQDELKLLLGVSGEIATLDNRLRTLKDYLADAERRRITDEGVQGWVRKLKDVMYDATDILDLCHLKAMQRHSSSSSSDPVGCLDSLLFCLRNPLFAHDIGSRIKALNARLDAICKSATAFSFLKLEAYEDMAAPRRFSAADRMTDPVLGKERSGVVGEKIEEDTRALVQRLTNGGKLKDANTAVIMVAAVVGTGGIGKTTLAKKVFNDESIHEAFDKKIWLSVTRDVNKTELLRAAIKYAGGGGGDARDSNNKSLLVDAIRDKRFFLVLDDMWSDRAWWELLREPFSHGAAGSRVLITTRHDDVARGMQAVRPFHHVDKLCPEDAWTLLKKQVASSDMEELEIDDMLTDIGMEIIDKCDGLPLTVKVMGGLLRRREKRRADWEQVLQDFIRSVPPAELNEAVYLSYQDLHPCLKQCFLHYSLLPKSVEFYDVTVIGMWISEGFLHGDTDDLEKLGEEYYQELIYRNLIEPDLDYAGQYVSTMHDIIRSFSQDISRDEALVVSTSDERGKGALRSQKFLRLSVETNDLQPNDELGWKLIQGQGSLRTLIVIGELKIDHGDSLINFSSLRTLHIEDANCSASLVESLHQLKHLRYIFLECSDIARLLQNISKLKLLQYLEIMSENSVRLPKSFVKLGQLRHLDLLGVSINGIPRQFCRLTNLRYLYGFPAQADGDWCSLQELGPLAKLRRLALRKLENVPATSLAKEARLGEKSHLTYLGLECSSRLGEDGKGVSEEEQRRIEEVLDELTPPLCLENIDIRGYFGQRLPRWMMSRAAGAYERLSIVTMEDLACCTQLPDGLCQLQCLNFFQVTRAPAIKHVSPRFVTMQQPSSSQRPAFQSLKEMRLIDMVEFEEWEWDHQLNNVPAMPALEDLTLENCKLRRLPPGLSSQATALTSMYLYNIQQLNSVENFASLVKLELFDNPNLERITYVPRLQKLIIIGCPKMRALEGVPELRRLELEDYDMEQLPRYLQQGVSPMHLVLDCSLELLTSIALGESGPEWGKLSHVQHVKAYADQGDDERRWHVLYTREPYSFETNIGDSSSSNSGGKSAQLLLLLISVHILFFSLFFYPCLFHLSTA</sequence>
<feature type="transmembrane region" description="Helical" evidence="8">
    <location>
        <begin position="877"/>
        <end position="897"/>
    </location>
</feature>
<evidence type="ECO:0000256" key="1">
    <source>
        <dbReference type="ARBA" id="ARBA00008894"/>
    </source>
</evidence>
<evidence type="ECO:0000259" key="13">
    <source>
        <dbReference type="Pfam" id="PF23598"/>
    </source>
</evidence>
<dbReference type="Pfam" id="PF23559">
    <property type="entry name" value="WHD_DRP"/>
    <property type="match status" value="3"/>
</dbReference>
<dbReference type="GO" id="GO:0042742">
    <property type="term" value="P:defense response to bacterium"/>
    <property type="evidence" value="ECO:0007669"/>
    <property type="project" value="UniProtKB-ARBA"/>
</dbReference>
<accession>A0A0E0MID3</accession>
<dbReference type="Gene3D" id="1.10.10.10">
    <property type="entry name" value="Winged helix-like DNA-binding domain superfamily/Winged helix DNA-binding domain"/>
    <property type="match status" value="2"/>
</dbReference>
<dbReference type="SUPFAM" id="SSF52540">
    <property type="entry name" value="P-loop containing nucleoside triphosphate hydrolases"/>
    <property type="match status" value="3"/>
</dbReference>
<keyword evidence="9" id="KW-0732">Signal</keyword>
<feature type="domain" description="Disease resistance R13L4/SHOC-2-like LRR" evidence="13">
    <location>
        <begin position="1410"/>
        <end position="1766"/>
    </location>
</feature>
<dbReference type="SMART" id="SM00369">
    <property type="entry name" value="LRR_TYP"/>
    <property type="match status" value="7"/>
</dbReference>
<feature type="domain" description="Disease resistance R13L4/SHOC-2-like LRR" evidence="13">
    <location>
        <begin position="603"/>
        <end position="735"/>
    </location>
</feature>
<feature type="domain" description="NB-ARC" evidence="10">
    <location>
        <begin position="213"/>
        <end position="371"/>
    </location>
</feature>
<evidence type="ECO:0008006" key="16">
    <source>
        <dbReference type="Google" id="ProtNLM"/>
    </source>
</evidence>
<evidence type="ECO:0000259" key="12">
    <source>
        <dbReference type="Pfam" id="PF23559"/>
    </source>
</evidence>
<evidence type="ECO:0000259" key="10">
    <source>
        <dbReference type="Pfam" id="PF00931"/>
    </source>
</evidence>
<dbReference type="Pfam" id="PF18052">
    <property type="entry name" value="Rx_N"/>
    <property type="match status" value="3"/>
</dbReference>
<dbReference type="OMA" id="HHENNET"/>
<dbReference type="InterPro" id="IPR042197">
    <property type="entry name" value="Apaf_helical"/>
</dbReference>
<keyword evidence="2" id="KW-0433">Leucine-rich repeat</keyword>
<feature type="domain" description="Disease resistance R13L4/SHOC-2-like LRR" evidence="13">
    <location>
        <begin position="2465"/>
        <end position="2829"/>
    </location>
</feature>
<dbReference type="Pfam" id="PF00931">
    <property type="entry name" value="NB-ARC"/>
    <property type="match status" value="3"/>
</dbReference>
<feature type="domain" description="Disease resistance protein winged helix" evidence="12">
    <location>
        <begin position="1274"/>
        <end position="1340"/>
    </location>
</feature>
<keyword evidence="7" id="KW-0175">Coiled coil</keyword>
<evidence type="ECO:0000256" key="2">
    <source>
        <dbReference type="ARBA" id="ARBA00022614"/>
    </source>
</evidence>
<dbReference type="FunFam" id="3.40.50.300:FF:001091">
    <property type="entry name" value="Probable disease resistance protein At1g61300"/>
    <property type="match status" value="1"/>
</dbReference>
<feature type="domain" description="Disease resistance N-terminal" evidence="11">
    <location>
        <begin position="1921"/>
        <end position="1997"/>
    </location>
</feature>
<protein>
    <recommendedName>
        <fullName evidence="16">Disease resistance protein RPM1</fullName>
    </recommendedName>
</protein>
<keyword evidence="5" id="KW-0611">Plant defense</keyword>
<feature type="domain" description="Disease resistance N-terminal" evidence="11">
    <location>
        <begin position="9"/>
        <end position="99"/>
    </location>
</feature>
<dbReference type="PRINTS" id="PR00364">
    <property type="entry name" value="DISEASERSIST"/>
</dbReference>
<keyword evidence="3" id="KW-0677">Repeat</keyword>
<feature type="domain" description="NB-ARC" evidence="10">
    <location>
        <begin position="1087"/>
        <end position="1187"/>
    </location>
</feature>
<feature type="transmembrane region" description="Helical" evidence="8">
    <location>
        <begin position="2973"/>
        <end position="2996"/>
    </location>
</feature>
<evidence type="ECO:0000256" key="3">
    <source>
        <dbReference type="ARBA" id="ARBA00022737"/>
    </source>
</evidence>
<dbReference type="SUPFAM" id="SSF52058">
    <property type="entry name" value="L domain-like"/>
    <property type="match status" value="2"/>
</dbReference>
<dbReference type="GO" id="GO:0043531">
    <property type="term" value="F:ADP binding"/>
    <property type="evidence" value="ECO:0007669"/>
    <property type="project" value="InterPro"/>
</dbReference>
<evidence type="ECO:0000256" key="5">
    <source>
        <dbReference type="ARBA" id="ARBA00022821"/>
    </source>
</evidence>
<dbReference type="Gene3D" id="1.10.8.430">
    <property type="entry name" value="Helical domain of apoptotic protease-activating factors"/>
    <property type="match status" value="3"/>
</dbReference>
<evidence type="ECO:0000313" key="15">
    <source>
        <dbReference type="Proteomes" id="UP000026962"/>
    </source>
</evidence>
<comment type="similarity">
    <text evidence="1">Belongs to the disease resistance NB-LRR family.</text>
</comment>
<dbReference type="InterPro" id="IPR002182">
    <property type="entry name" value="NB-ARC"/>
</dbReference>
<dbReference type="InterPro" id="IPR041118">
    <property type="entry name" value="Rx_N"/>
</dbReference>
<dbReference type="Proteomes" id="UP000026962">
    <property type="component" value="Chromosome 11"/>
</dbReference>
<evidence type="ECO:0000256" key="4">
    <source>
        <dbReference type="ARBA" id="ARBA00022741"/>
    </source>
</evidence>
<keyword evidence="8" id="KW-0472">Membrane</keyword>
<dbReference type="Pfam" id="PF23598">
    <property type="entry name" value="LRR_14"/>
    <property type="match status" value="3"/>
</dbReference>
<reference evidence="14" key="2">
    <citation type="submission" date="2018-05" db="EMBL/GenBank/DDBJ databases">
        <title>OpunRS2 (Oryza punctata Reference Sequence Version 2).</title>
        <authorList>
            <person name="Zhang J."/>
            <person name="Kudrna D."/>
            <person name="Lee S."/>
            <person name="Talag J."/>
            <person name="Welchert J."/>
            <person name="Wing R.A."/>
        </authorList>
    </citation>
    <scope>NUCLEOTIDE SEQUENCE [LARGE SCALE GENOMIC DNA]</scope>
</reference>
<dbReference type="FunFam" id="1.10.10.10:FF:000322">
    <property type="entry name" value="Probable disease resistance protein At1g63360"/>
    <property type="match status" value="1"/>
</dbReference>
<feature type="signal peptide" evidence="9">
    <location>
        <begin position="1"/>
        <end position="18"/>
    </location>
</feature>
<dbReference type="STRING" id="4537.A0A0E0MID3"/>
<dbReference type="InterPro" id="IPR055414">
    <property type="entry name" value="LRR_R13L4/SHOC2-like"/>
</dbReference>
<evidence type="ECO:0000256" key="7">
    <source>
        <dbReference type="ARBA" id="ARBA00023054"/>
    </source>
</evidence>